<feature type="compositionally biased region" description="Low complexity" evidence="1">
    <location>
        <begin position="149"/>
        <end position="164"/>
    </location>
</feature>
<evidence type="ECO:0000259" key="2">
    <source>
        <dbReference type="Pfam" id="PF13333"/>
    </source>
</evidence>
<comment type="caution">
    <text evidence="3">The sequence shown here is derived from an EMBL/GenBank/DDBJ whole genome shotgun (WGS) entry which is preliminary data.</text>
</comment>
<dbReference type="PANTHER" id="PTHR46889">
    <property type="entry name" value="TRANSPOSASE INSF FOR INSERTION SEQUENCE IS3B-RELATED"/>
    <property type="match status" value="1"/>
</dbReference>
<dbReference type="EMBL" id="BOPG01000126">
    <property type="protein sequence ID" value="GIJ64700.1"/>
    <property type="molecule type" value="Genomic_DNA"/>
</dbReference>
<dbReference type="Pfam" id="PF13333">
    <property type="entry name" value="rve_2"/>
    <property type="match status" value="1"/>
</dbReference>
<evidence type="ECO:0000313" key="4">
    <source>
        <dbReference type="Proteomes" id="UP000612585"/>
    </source>
</evidence>
<dbReference type="AlphaFoldDB" id="A0A8J3ZNI4"/>
<gene>
    <name evidence="3" type="ORF">Vau01_122160</name>
</gene>
<reference evidence="3" key="1">
    <citation type="submission" date="2021-01" db="EMBL/GenBank/DDBJ databases">
        <title>Whole genome shotgun sequence of Virgisporangium aurantiacum NBRC 16421.</title>
        <authorList>
            <person name="Komaki H."/>
            <person name="Tamura T."/>
        </authorList>
    </citation>
    <scope>NUCLEOTIDE SEQUENCE</scope>
    <source>
        <strain evidence="3">NBRC 16421</strain>
    </source>
</reference>
<dbReference type="PANTHER" id="PTHR46889:SF4">
    <property type="entry name" value="TRANSPOSASE INSO FOR INSERTION SEQUENCE ELEMENT IS911B-RELATED"/>
    <property type="match status" value="1"/>
</dbReference>
<feature type="region of interest" description="Disordered" evidence="1">
    <location>
        <begin position="40"/>
        <end position="60"/>
    </location>
</feature>
<proteinExistence type="predicted"/>
<keyword evidence="4" id="KW-1185">Reference proteome</keyword>
<accession>A0A8J3ZNI4</accession>
<feature type="domain" description="Integrase catalytic" evidence="2">
    <location>
        <begin position="92"/>
        <end position="141"/>
    </location>
</feature>
<dbReference type="InterPro" id="IPR001584">
    <property type="entry name" value="Integrase_cat-core"/>
</dbReference>
<name>A0A8J3ZNI4_9ACTN</name>
<feature type="region of interest" description="Disordered" evidence="1">
    <location>
        <begin position="137"/>
        <end position="175"/>
    </location>
</feature>
<dbReference type="SUPFAM" id="SSF53098">
    <property type="entry name" value="Ribonuclease H-like"/>
    <property type="match status" value="1"/>
</dbReference>
<dbReference type="InterPro" id="IPR050900">
    <property type="entry name" value="Transposase_IS3/IS150/IS904"/>
</dbReference>
<dbReference type="InterPro" id="IPR012337">
    <property type="entry name" value="RNaseH-like_sf"/>
</dbReference>
<dbReference type="GO" id="GO:0015074">
    <property type="term" value="P:DNA integration"/>
    <property type="evidence" value="ECO:0007669"/>
    <property type="project" value="InterPro"/>
</dbReference>
<protein>
    <recommendedName>
        <fullName evidence="2">Integrase catalytic domain-containing protein</fullName>
    </recommendedName>
</protein>
<evidence type="ECO:0000313" key="3">
    <source>
        <dbReference type="EMBL" id="GIJ64700.1"/>
    </source>
</evidence>
<organism evidence="3 4">
    <name type="scientific">Virgisporangium aurantiacum</name>
    <dbReference type="NCBI Taxonomy" id="175570"/>
    <lineage>
        <taxon>Bacteria</taxon>
        <taxon>Bacillati</taxon>
        <taxon>Actinomycetota</taxon>
        <taxon>Actinomycetes</taxon>
        <taxon>Micromonosporales</taxon>
        <taxon>Micromonosporaceae</taxon>
        <taxon>Virgisporangium</taxon>
    </lineage>
</organism>
<evidence type="ECO:0000256" key="1">
    <source>
        <dbReference type="SAM" id="MobiDB-lite"/>
    </source>
</evidence>
<sequence length="175" mass="19304">MAPTARTGSTNSYATTGSGRKRVERLMAAQGWQGAFLRRGWRGGSTKQNPAPTPAPDRVNRNFTAVAPNRLWVADATRIPCGEGVFWLALMENFFSTLKIELVYRRTWRTRDEAENAIFAYIDGWYNTRRIEHELGYLSPTSTKPPGISPRQLSSSLSQPAAGSNHSAKAGGPHP</sequence>
<dbReference type="Proteomes" id="UP000612585">
    <property type="component" value="Unassembled WGS sequence"/>
</dbReference>